<comment type="caution">
    <text evidence="1">The sequence shown here is derived from an EMBL/GenBank/DDBJ whole genome shotgun (WGS) entry which is preliminary data.</text>
</comment>
<accession>A0A699JM12</accession>
<protein>
    <submittedName>
        <fullName evidence="1">Uncharacterized protein</fullName>
    </submittedName>
</protein>
<sequence length="71" mass="7690">PSLNRTTPMVTWHPGLPSELVLRELGPDGVALVWVLDMLPLPCSASKLEAVVIALLNPSCIFFSDGLIYNT</sequence>
<dbReference type="EMBL" id="BKCJ010428236">
    <property type="protein sequence ID" value="GFA46167.1"/>
    <property type="molecule type" value="Genomic_DNA"/>
</dbReference>
<reference evidence="1" key="1">
    <citation type="journal article" date="2019" name="Sci. Rep.">
        <title>Draft genome of Tanacetum cinerariifolium, the natural source of mosquito coil.</title>
        <authorList>
            <person name="Yamashiro T."/>
            <person name="Shiraishi A."/>
            <person name="Satake H."/>
            <person name="Nakayama K."/>
        </authorList>
    </citation>
    <scope>NUCLEOTIDE SEQUENCE</scope>
</reference>
<feature type="non-terminal residue" evidence="1">
    <location>
        <position position="1"/>
    </location>
</feature>
<dbReference type="AlphaFoldDB" id="A0A699JM12"/>
<organism evidence="1">
    <name type="scientific">Tanacetum cinerariifolium</name>
    <name type="common">Dalmatian daisy</name>
    <name type="synonym">Chrysanthemum cinerariifolium</name>
    <dbReference type="NCBI Taxonomy" id="118510"/>
    <lineage>
        <taxon>Eukaryota</taxon>
        <taxon>Viridiplantae</taxon>
        <taxon>Streptophyta</taxon>
        <taxon>Embryophyta</taxon>
        <taxon>Tracheophyta</taxon>
        <taxon>Spermatophyta</taxon>
        <taxon>Magnoliopsida</taxon>
        <taxon>eudicotyledons</taxon>
        <taxon>Gunneridae</taxon>
        <taxon>Pentapetalae</taxon>
        <taxon>asterids</taxon>
        <taxon>campanulids</taxon>
        <taxon>Asterales</taxon>
        <taxon>Asteraceae</taxon>
        <taxon>Asteroideae</taxon>
        <taxon>Anthemideae</taxon>
        <taxon>Anthemidinae</taxon>
        <taxon>Tanacetum</taxon>
    </lineage>
</organism>
<proteinExistence type="predicted"/>
<gene>
    <name evidence="1" type="ORF">Tci_618139</name>
</gene>
<name>A0A699JM12_TANCI</name>
<evidence type="ECO:0000313" key="1">
    <source>
        <dbReference type="EMBL" id="GFA46167.1"/>
    </source>
</evidence>